<evidence type="ECO:0000313" key="3">
    <source>
        <dbReference type="Proteomes" id="UP001419084"/>
    </source>
</evidence>
<dbReference type="PANTHER" id="PTHR40396:SF1">
    <property type="entry name" value="ATPASE AAA-TYPE CORE DOMAIN-CONTAINING PROTEIN"/>
    <property type="match status" value="1"/>
</dbReference>
<organism evidence="2 3">
    <name type="scientific">Lacrimispora amygdalina</name>
    <dbReference type="NCBI Taxonomy" id="253257"/>
    <lineage>
        <taxon>Bacteria</taxon>
        <taxon>Bacillati</taxon>
        <taxon>Bacillota</taxon>
        <taxon>Clostridia</taxon>
        <taxon>Lachnospirales</taxon>
        <taxon>Lachnospiraceae</taxon>
        <taxon>Lacrimispora</taxon>
    </lineage>
</organism>
<accession>A0ABQ5M7J0</accession>
<evidence type="ECO:0000259" key="1">
    <source>
        <dbReference type="Pfam" id="PF13304"/>
    </source>
</evidence>
<dbReference type="Proteomes" id="UP001419084">
    <property type="component" value="Unassembled WGS sequence"/>
</dbReference>
<dbReference type="SUPFAM" id="SSF52540">
    <property type="entry name" value="P-loop containing nucleoside triphosphate hydrolases"/>
    <property type="match status" value="1"/>
</dbReference>
<dbReference type="InterPro" id="IPR027417">
    <property type="entry name" value="P-loop_NTPase"/>
</dbReference>
<dbReference type="RefSeq" id="WP_346065489.1">
    <property type="nucleotide sequence ID" value="NZ_BRPJ01000051.1"/>
</dbReference>
<dbReference type="Gene3D" id="3.40.50.300">
    <property type="entry name" value="P-loop containing nucleotide triphosphate hydrolases"/>
    <property type="match status" value="1"/>
</dbReference>
<dbReference type="Pfam" id="PF13304">
    <property type="entry name" value="AAA_21"/>
    <property type="match status" value="2"/>
</dbReference>
<dbReference type="InterPro" id="IPR003959">
    <property type="entry name" value="ATPase_AAA_core"/>
</dbReference>
<feature type="domain" description="ATPase AAA-type core" evidence="1">
    <location>
        <begin position="46"/>
        <end position="143"/>
    </location>
</feature>
<gene>
    <name evidence="2" type="ORF">LAD12857_28340</name>
</gene>
<dbReference type="EMBL" id="BRPJ01000051">
    <property type="protein sequence ID" value="GLB30911.1"/>
    <property type="molecule type" value="Genomic_DNA"/>
</dbReference>
<name>A0ABQ5M7J0_9FIRM</name>
<evidence type="ECO:0000313" key="2">
    <source>
        <dbReference type="EMBL" id="GLB30911.1"/>
    </source>
</evidence>
<proteinExistence type="predicted"/>
<comment type="caution">
    <text evidence="2">The sequence shown here is derived from an EMBL/GenBank/DDBJ whole genome shotgun (WGS) entry which is preliminary data.</text>
</comment>
<keyword evidence="3" id="KW-1185">Reference proteome</keyword>
<feature type="domain" description="ATPase AAA-type core" evidence="1">
    <location>
        <begin position="278"/>
        <end position="350"/>
    </location>
</feature>
<protein>
    <submittedName>
        <fullName evidence="2">Transporter</fullName>
    </submittedName>
</protein>
<sequence length="408" mass="47020">MLISFRFKNFRSFLDETFINMKAVTYKELPDHLIPFDNQKLIKTLAVYGPNSSGKSNLFFAFASFHSLIFWQLFPSQASSKNRFINLLQLNSMDRIIPFQSEDTKELPTEMEISFLSNNRIYEYGFSMCSQKIIKEHLTVDHHLVFSRTEKELSYGRFYEKCMRSKSGIRPQDTRLFCSILVSLDVPELTVIMKPFEKFFSSKIFYYFDILEPLQILGNTMMDGLLFKIMGNPEAIEFSLSQLRKLGVPVEDIIVDNGIPKLGFLTKSRSNGQLFVKYMDITEISSGTLKNLFMFLKIYELSQNGGILMVDSISSAFHPAVTKFIVDSFQQESNKNVQLIFSTHDISILNNQQFRRDEVAFVDMNEYGESSLYTLADIKVRSDASFSKDYLLGKYGAVPLVKDTIFCI</sequence>
<dbReference type="PANTHER" id="PTHR40396">
    <property type="entry name" value="ATPASE-LIKE PROTEIN"/>
    <property type="match status" value="1"/>
</dbReference>
<reference evidence="2 3" key="1">
    <citation type="journal article" date="2024" name="Int. J. Syst. Evol. Microbiol.">
        <title>Lacrimispora brassicae sp. nov. isolated from fermented cabbage, and proposal of Clostridium indicum Gundawar et al. 2019 and Clostridium methoxybenzovorans Mechichi et al. 1999 as heterotypic synonyms of Lacrimispora amygdalina (Parshina et al. 2003) Haas and Blanchard 2020 and Lacrimispora indolis (McClung and McCoy 1957) Haas and Blanchard 2020, respectively.</title>
        <authorList>
            <person name="Kobayashi H."/>
            <person name="Tanizawa Y."/>
            <person name="Sakamoto M."/>
            <person name="Ohkuma M."/>
            <person name="Tohno M."/>
        </authorList>
    </citation>
    <scope>NUCLEOTIDE SEQUENCE [LARGE SCALE GENOMIC DNA]</scope>
    <source>
        <strain evidence="2 3">DSM 12857</strain>
    </source>
</reference>